<evidence type="ECO:0000256" key="8">
    <source>
        <dbReference type="SAM" id="SignalP"/>
    </source>
</evidence>
<evidence type="ECO:0000256" key="2">
    <source>
        <dbReference type="ARBA" id="ARBA00007613"/>
    </source>
</evidence>
<dbReference type="EMBL" id="PKLZ01000001">
    <property type="protein sequence ID" value="PLW84174.1"/>
    <property type="molecule type" value="Genomic_DNA"/>
</dbReference>
<keyword evidence="8" id="KW-0732">Signal</keyword>
<dbReference type="GO" id="GO:0015562">
    <property type="term" value="F:efflux transmembrane transporter activity"/>
    <property type="evidence" value="ECO:0007669"/>
    <property type="project" value="InterPro"/>
</dbReference>
<keyword evidence="3" id="KW-0813">Transport</keyword>
<keyword evidence="7" id="KW-0998">Cell outer membrane</keyword>
<sequence>MIHRIQSKGAQSIPGLCLAAFGLLALATSGIAATESGAGSGETALSLDRALAVARADNPLIAIDRARKARAEGARIRSRQGFSPRISLSATHLRLDTSLLDNPPGIASGFPALFGARGLGPAEGQVAGIQLVQPLVNVSAWNAHHQAGSALDAAELSLHRSRREVDVAVVEAYFGARTAGRQVAAEQKGLATALRALRQAEAGFEQELLAPVDVLSARTRVAEMEARVALADASVISAHAMLRRILGMDGDAQLVLTDPVPQPRVPEPEVVINQETLSNRRDLQALERGLEAAEFGVRRARAAWLPDINLYARYDRLYGNDPLEFDETGWLLAVHLRWTLFAGFSQIGALDEAQATEAETRVRLRALRQQAWAEAQTAHAEWTAEVLGWQSVSKGVLDAEQALALTEARYAEGLDDITALLRAQAEELAARTREINARFKALLAAERYRLALPADEGDAPP</sequence>
<dbReference type="RefSeq" id="WP_101519810.1">
    <property type="nucleotide sequence ID" value="NZ_PKLZ01000001.1"/>
</dbReference>
<evidence type="ECO:0000256" key="6">
    <source>
        <dbReference type="ARBA" id="ARBA00023136"/>
    </source>
</evidence>
<dbReference type="OrthoDB" id="9813458at2"/>
<dbReference type="GO" id="GO:0015288">
    <property type="term" value="F:porin activity"/>
    <property type="evidence" value="ECO:0007669"/>
    <property type="project" value="TreeGrafter"/>
</dbReference>
<name>A0A2N5Y710_9GAMM</name>
<proteinExistence type="inferred from homology"/>
<dbReference type="GO" id="GO:1990281">
    <property type="term" value="C:efflux pump complex"/>
    <property type="evidence" value="ECO:0007669"/>
    <property type="project" value="TreeGrafter"/>
</dbReference>
<dbReference type="Pfam" id="PF02321">
    <property type="entry name" value="OEP"/>
    <property type="match status" value="2"/>
</dbReference>
<keyword evidence="10" id="KW-1185">Reference proteome</keyword>
<reference evidence="10" key="1">
    <citation type="submission" date="2017-11" db="EMBL/GenBank/DDBJ databases">
        <title>The draft genome sequence of Chromatocurvus sp. F02.</title>
        <authorList>
            <person name="Du Z.-J."/>
            <person name="Chang Y.-Q."/>
        </authorList>
    </citation>
    <scope>NUCLEOTIDE SEQUENCE [LARGE SCALE GENOMIC DNA]</scope>
    <source>
        <strain evidence="10">F02</strain>
    </source>
</reference>
<keyword evidence="5" id="KW-0812">Transmembrane</keyword>
<comment type="similarity">
    <text evidence="2">Belongs to the outer membrane factor (OMF) (TC 1.B.17) family.</text>
</comment>
<dbReference type="PANTHER" id="PTHR30026:SF21">
    <property type="entry name" value="SLR1270 PROTEIN"/>
    <property type="match status" value="1"/>
</dbReference>
<accession>A0A2N5Y710</accession>
<evidence type="ECO:0000313" key="9">
    <source>
        <dbReference type="EMBL" id="PLW84174.1"/>
    </source>
</evidence>
<keyword evidence="4" id="KW-1134">Transmembrane beta strand</keyword>
<feature type="chain" id="PRO_5014769288" description="TolC family protein" evidence="8">
    <location>
        <begin position="33"/>
        <end position="461"/>
    </location>
</feature>
<keyword evidence="6" id="KW-0472">Membrane</keyword>
<dbReference type="AlphaFoldDB" id="A0A2N5Y710"/>
<evidence type="ECO:0000256" key="1">
    <source>
        <dbReference type="ARBA" id="ARBA00004442"/>
    </source>
</evidence>
<evidence type="ECO:0000256" key="5">
    <source>
        <dbReference type="ARBA" id="ARBA00022692"/>
    </source>
</evidence>
<comment type="subcellular location">
    <subcellularLocation>
        <location evidence="1">Cell outer membrane</location>
    </subcellularLocation>
</comment>
<dbReference type="InterPro" id="IPR051906">
    <property type="entry name" value="TolC-like"/>
</dbReference>
<evidence type="ECO:0000256" key="4">
    <source>
        <dbReference type="ARBA" id="ARBA00022452"/>
    </source>
</evidence>
<organism evidence="9 10">
    <name type="scientific">Kineobactrum sediminis</name>
    <dbReference type="NCBI Taxonomy" id="1905677"/>
    <lineage>
        <taxon>Bacteria</taxon>
        <taxon>Pseudomonadati</taxon>
        <taxon>Pseudomonadota</taxon>
        <taxon>Gammaproteobacteria</taxon>
        <taxon>Cellvibrionales</taxon>
        <taxon>Halieaceae</taxon>
        <taxon>Kineobactrum</taxon>
    </lineage>
</organism>
<feature type="signal peptide" evidence="8">
    <location>
        <begin position="1"/>
        <end position="32"/>
    </location>
</feature>
<evidence type="ECO:0000256" key="3">
    <source>
        <dbReference type="ARBA" id="ARBA00022448"/>
    </source>
</evidence>
<dbReference type="PANTHER" id="PTHR30026">
    <property type="entry name" value="OUTER MEMBRANE PROTEIN TOLC"/>
    <property type="match status" value="1"/>
</dbReference>
<comment type="caution">
    <text evidence="9">The sequence shown here is derived from an EMBL/GenBank/DDBJ whole genome shotgun (WGS) entry which is preliminary data.</text>
</comment>
<dbReference type="SUPFAM" id="SSF56954">
    <property type="entry name" value="Outer membrane efflux proteins (OEP)"/>
    <property type="match status" value="1"/>
</dbReference>
<evidence type="ECO:0000256" key="7">
    <source>
        <dbReference type="ARBA" id="ARBA00023237"/>
    </source>
</evidence>
<dbReference type="Proteomes" id="UP000234845">
    <property type="component" value="Unassembled WGS sequence"/>
</dbReference>
<evidence type="ECO:0000313" key="10">
    <source>
        <dbReference type="Proteomes" id="UP000234845"/>
    </source>
</evidence>
<gene>
    <name evidence="9" type="ORF">CWI75_02155</name>
</gene>
<dbReference type="GO" id="GO:0009279">
    <property type="term" value="C:cell outer membrane"/>
    <property type="evidence" value="ECO:0007669"/>
    <property type="project" value="UniProtKB-SubCell"/>
</dbReference>
<protein>
    <recommendedName>
        <fullName evidence="11">TolC family protein</fullName>
    </recommendedName>
</protein>
<dbReference type="Gene3D" id="1.20.1600.10">
    <property type="entry name" value="Outer membrane efflux proteins (OEP)"/>
    <property type="match status" value="1"/>
</dbReference>
<evidence type="ECO:0008006" key="11">
    <source>
        <dbReference type="Google" id="ProtNLM"/>
    </source>
</evidence>
<dbReference type="InterPro" id="IPR003423">
    <property type="entry name" value="OMP_efflux"/>
</dbReference>